<reference evidence="4" key="1">
    <citation type="submission" date="2016-06" db="UniProtKB">
        <authorList>
            <consortium name="WormBaseParasite"/>
        </authorList>
    </citation>
    <scope>IDENTIFICATION</scope>
</reference>
<evidence type="ECO:0000313" key="2">
    <source>
        <dbReference type="EMBL" id="VDM26493.1"/>
    </source>
</evidence>
<name>A0A183TZD6_TOXCA</name>
<proteinExistence type="predicted"/>
<protein>
    <submittedName>
        <fullName evidence="4">Secreted protein</fullName>
    </submittedName>
</protein>
<evidence type="ECO:0000256" key="1">
    <source>
        <dbReference type="SAM" id="SignalP"/>
    </source>
</evidence>
<accession>A0A183TZD6</accession>
<feature type="signal peptide" evidence="1">
    <location>
        <begin position="1"/>
        <end position="15"/>
    </location>
</feature>
<reference evidence="2 3" key="2">
    <citation type="submission" date="2018-11" db="EMBL/GenBank/DDBJ databases">
        <authorList>
            <consortium name="Pathogen Informatics"/>
        </authorList>
    </citation>
    <scope>NUCLEOTIDE SEQUENCE [LARGE SCALE GENOMIC DNA]</scope>
</reference>
<gene>
    <name evidence="2" type="ORF">TCNE_LOCUS1606</name>
</gene>
<dbReference type="Proteomes" id="UP000050794">
    <property type="component" value="Unassembled WGS sequence"/>
</dbReference>
<dbReference type="WBParaSite" id="TCNE_0000160501-mRNA-1">
    <property type="protein sequence ID" value="TCNE_0000160501-mRNA-1"/>
    <property type="gene ID" value="TCNE_0000160501"/>
</dbReference>
<evidence type="ECO:0000313" key="3">
    <source>
        <dbReference type="Proteomes" id="UP000050794"/>
    </source>
</evidence>
<dbReference type="EMBL" id="UYWY01001281">
    <property type="protein sequence ID" value="VDM26493.1"/>
    <property type="molecule type" value="Genomic_DNA"/>
</dbReference>
<evidence type="ECO:0000313" key="4">
    <source>
        <dbReference type="WBParaSite" id="TCNE_0000160501-mRNA-1"/>
    </source>
</evidence>
<organism evidence="3 4">
    <name type="scientific">Toxocara canis</name>
    <name type="common">Canine roundworm</name>
    <dbReference type="NCBI Taxonomy" id="6265"/>
    <lineage>
        <taxon>Eukaryota</taxon>
        <taxon>Metazoa</taxon>
        <taxon>Ecdysozoa</taxon>
        <taxon>Nematoda</taxon>
        <taxon>Chromadorea</taxon>
        <taxon>Rhabditida</taxon>
        <taxon>Spirurina</taxon>
        <taxon>Ascaridomorpha</taxon>
        <taxon>Ascaridoidea</taxon>
        <taxon>Toxocaridae</taxon>
        <taxon>Toxocara</taxon>
    </lineage>
</organism>
<dbReference type="AlphaFoldDB" id="A0A183TZD6"/>
<sequence>MWRVFVLSLFVIVCALDQNNQSEWKSADLFAQQTEPFDAKLPQGIVSIVKYFGSVQFFNNSRLGSKFFDAIHDYYGITTRGRISTVELPGNPCIHDNFVIAVASQPDTYITVLLSDQIRHSCKVDNSTRTVLQFISDEDIVNASFHIGATAEVDNTFSSNMTRADVFMMLNTVTAAILYHKSQTFLPGPAKKIKSDMGSRLRRSLNL</sequence>
<keyword evidence="3" id="KW-1185">Reference proteome</keyword>
<feature type="chain" id="PRO_5044552911" evidence="1">
    <location>
        <begin position="16"/>
        <end position="207"/>
    </location>
</feature>
<keyword evidence="1" id="KW-0732">Signal</keyword>